<protein>
    <recommendedName>
        <fullName evidence="16">Na(+)-translocating NADH-quinone reductase subunit B</fullName>
        <shortName evidence="16">Na(+)-NQR subunit B</shortName>
        <shortName evidence="16">Na(+)-translocating NQR subunit B</shortName>
        <ecNumber evidence="16">7.2.1.1</ecNumber>
    </recommendedName>
    <alternativeName>
        <fullName evidence="16">NQR complex subunit B</fullName>
    </alternativeName>
    <alternativeName>
        <fullName evidence="16">NQR-1 subunit B</fullName>
    </alternativeName>
</protein>
<evidence type="ECO:0000256" key="17">
    <source>
        <dbReference type="PIRSR" id="PIRSR016055-50"/>
    </source>
</evidence>
<dbReference type="NCBIfam" id="TIGR01937">
    <property type="entry name" value="nqrB"/>
    <property type="match status" value="1"/>
</dbReference>
<dbReference type="InterPro" id="IPR004338">
    <property type="entry name" value="NqrB/RnfD"/>
</dbReference>
<dbReference type="EMBL" id="QEYD01000012">
    <property type="protein sequence ID" value="PWE27284.1"/>
    <property type="molecule type" value="Genomic_DNA"/>
</dbReference>
<dbReference type="Proteomes" id="UP000244940">
    <property type="component" value="Unassembled WGS sequence"/>
</dbReference>
<dbReference type="NCBIfam" id="NF003756">
    <property type="entry name" value="PRK05349.1"/>
    <property type="match status" value="1"/>
</dbReference>
<dbReference type="GO" id="GO:0010181">
    <property type="term" value="F:FMN binding"/>
    <property type="evidence" value="ECO:0007669"/>
    <property type="project" value="InterPro"/>
</dbReference>
<dbReference type="RefSeq" id="WP_109534828.1">
    <property type="nucleotide sequence ID" value="NZ_QEYD01000012.1"/>
</dbReference>
<feature type="transmembrane region" description="Helical" evidence="16">
    <location>
        <begin position="56"/>
        <end position="73"/>
    </location>
</feature>
<feature type="transmembrane region" description="Helical" evidence="16">
    <location>
        <begin position="313"/>
        <end position="331"/>
    </location>
</feature>
<keyword evidence="5 16" id="KW-0285">Flavoprotein</keyword>
<keyword evidence="13 16" id="KW-0830">Ubiquinone</keyword>
<comment type="subcellular location">
    <subcellularLocation>
        <location evidence="16">Cell membrane</location>
        <topology evidence="16">Multi-pass membrane protein</topology>
    </subcellularLocation>
</comment>
<dbReference type="InterPro" id="IPR010966">
    <property type="entry name" value="NqrB"/>
</dbReference>
<evidence type="ECO:0000256" key="9">
    <source>
        <dbReference type="ARBA" id="ARBA00022989"/>
    </source>
</evidence>
<feature type="transmembrane region" description="Helical" evidence="16">
    <location>
        <begin position="149"/>
        <end position="179"/>
    </location>
</feature>
<dbReference type="PANTHER" id="PTHR30578">
    <property type="entry name" value="ELECTRON TRANSPORT COMPLEX PROTEIN RNFD"/>
    <property type="match status" value="1"/>
</dbReference>
<comment type="function">
    <text evidence="16">NQR complex catalyzes the reduction of ubiquinone-1 to ubiquinol by two successive reactions, coupled with the transport of Na(+) ions from the cytoplasm to the periplasm. NqrA to NqrE are probably involved in the second step, the conversion of ubisemiquinone to ubiquinol.</text>
</comment>
<dbReference type="GO" id="GO:0005886">
    <property type="term" value="C:plasma membrane"/>
    <property type="evidence" value="ECO:0007669"/>
    <property type="project" value="UniProtKB-SubCell"/>
</dbReference>
<evidence type="ECO:0000256" key="6">
    <source>
        <dbReference type="ARBA" id="ARBA00022643"/>
    </source>
</evidence>
<evidence type="ECO:0000256" key="16">
    <source>
        <dbReference type="HAMAP-Rule" id="MF_00426"/>
    </source>
</evidence>
<feature type="transmembrane region" description="Helical" evidence="16">
    <location>
        <begin position="250"/>
        <end position="274"/>
    </location>
</feature>
<evidence type="ECO:0000256" key="2">
    <source>
        <dbReference type="ARBA" id="ARBA00022475"/>
    </source>
</evidence>
<dbReference type="OrthoDB" id="9776359at2"/>
<comment type="subunit">
    <text evidence="16">Composed of six subunits; NqrA, NqrB, NqrC, NqrD, NqrE and NqrF.</text>
</comment>
<comment type="similarity">
    <text evidence="16">Belongs to the NqrB/RnfD family.</text>
</comment>
<evidence type="ECO:0000256" key="5">
    <source>
        <dbReference type="ARBA" id="ARBA00022630"/>
    </source>
</evidence>
<evidence type="ECO:0000313" key="19">
    <source>
        <dbReference type="Proteomes" id="UP000244940"/>
    </source>
</evidence>
<keyword evidence="19" id="KW-1185">Reference proteome</keyword>
<keyword evidence="1 16" id="KW-0813">Transport</keyword>
<evidence type="ECO:0000313" key="18">
    <source>
        <dbReference type="EMBL" id="PWE27284.1"/>
    </source>
</evidence>
<keyword evidence="2 16" id="KW-1003">Cell membrane</keyword>
<dbReference type="PIRSF" id="PIRSF016055">
    <property type="entry name" value="NADH-UbQ_OxRdtase_B_su"/>
    <property type="match status" value="1"/>
</dbReference>
<evidence type="ECO:0000256" key="1">
    <source>
        <dbReference type="ARBA" id="ARBA00022448"/>
    </source>
</evidence>
<evidence type="ECO:0000256" key="4">
    <source>
        <dbReference type="ARBA" id="ARBA00022553"/>
    </source>
</evidence>
<keyword evidence="10 16" id="KW-0520">NAD</keyword>
<feature type="transmembrane region" description="Helical" evidence="16">
    <location>
        <begin position="343"/>
        <end position="361"/>
    </location>
</feature>
<feature type="modified residue" description="FMN phosphoryl threonine" evidence="16 17">
    <location>
        <position position="226"/>
    </location>
</feature>
<comment type="catalytic activity">
    <reaction evidence="16">
        <text>a ubiquinone + n Na(+)(in) + NADH + H(+) = a ubiquinol + n Na(+)(out) + NAD(+)</text>
        <dbReference type="Rhea" id="RHEA:47748"/>
        <dbReference type="Rhea" id="RHEA-COMP:9565"/>
        <dbReference type="Rhea" id="RHEA-COMP:9566"/>
        <dbReference type="ChEBI" id="CHEBI:15378"/>
        <dbReference type="ChEBI" id="CHEBI:16389"/>
        <dbReference type="ChEBI" id="CHEBI:17976"/>
        <dbReference type="ChEBI" id="CHEBI:29101"/>
        <dbReference type="ChEBI" id="CHEBI:57540"/>
        <dbReference type="ChEBI" id="CHEBI:57945"/>
        <dbReference type="EC" id="7.2.1.1"/>
    </reaction>
</comment>
<keyword evidence="6 16" id="KW-0288">FMN</keyword>
<keyword evidence="8 16" id="KW-1278">Translocase</keyword>
<dbReference type="GO" id="GO:0006814">
    <property type="term" value="P:sodium ion transport"/>
    <property type="evidence" value="ECO:0007669"/>
    <property type="project" value="UniProtKB-UniRule"/>
</dbReference>
<dbReference type="GO" id="GO:0055085">
    <property type="term" value="P:transmembrane transport"/>
    <property type="evidence" value="ECO:0007669"/>
    <property type="project" value="InterPro"/>
</dbReference>
<dbReference type="GeneID" id="94366881"/>
<dbReference type="GO" id="GO:0022904">
    <property type="term" value="P:respiratory electron transport chain"/>
    <property type="evidence" value="ECO:0007669"/>
    <property type="project" value="InterPro"/>
</dbReference>
<dbReference type="GO" id="GO:0016655">
    <property type="term" value="F:oxidoreductase activity, acting on NAD(P)H, quinone or similar compound as acceptor"/>
    <property type="evidence" value="ECO:0007669"/>
    <property type="project" value="UniProtKB-UniRule"/>
</dbReference>
<evidence type="ECO:0000256" key="13">
    <source>
        <dbReference type="ARBA" id="ARBA00023075"/>
    </source>
</evidence>
<name>A0A2U2C664_9RHOB</name>
<keyword evidence="7 16" id="KW-0812">Transmembrane</keyword>
<dbReference type="AlphaFoldDB" id="A0A2U2C664"/>
<reference evidence="18 19" key="1">
    <citation type="submission" date="2018-05" db="EMBL/GenBank/DDBJ databases">
        <title>Pararhodobacter marina sp. nov., isolated from deep-sea water of the Indian Ocean.</title>
        <authorList>
            <person name="Lai Q.Sr."/>
            <person name="Liu X."/>
            <person name="Shao Z."/>
        </authorList>
    </citation>
    <scope>NUCLEOTIDE SEQUENCE [LARGE SCALE GENOMIC DNA]</scope>
    <source>
        <strain evidence="18 19">CIC4N-9</strain>
    </source>
</reference>
<keyword evidence="11 16" id="KW-0915">Sodium</keyword>
<sequence>MGLRSFFDRVEPHFVKGGKWERYFPVYEMVESFLYTPKTVTTVAPHARSYIDMKRIMTYVVIATIPCILMALYNTGYQTNRAIAEFGASGWRTAVIETLGIGFDATNPLANMLHGLLYFLPIYITTLVAGGIAEVIFATVRKHEVNEGFLVTSMLYALIVPATTPLWQVALGILFGVVIGKEVFGGTGKNFLNPALTGRAFLYFAYPAQMSGDSVWVPVDGYTGATALAVSASDGFQELAARGMTWWDSFLGFIPGSMGETSTLACAIGLVFLLATRIANYRMVVGCMAGMMAFSLLLNWIGSSSNPMFAMPWYWHLVTGGFAFGLVFMVTEPVSGAHTNMGRYVYGALIGVMVVLIRVLNPAFPEGMMLAILFGNVFAPLIDYFVVQANIKRRSKRNG</sequence>
<proteinExistence type="inferred from homology"/>
<accession>A0A2U2C664</accession>
<keyword evidence="14 16" id="KW-0472">Membrane</keyword>
<feature type="transmembrane region" description="Helical" evidence="16">
    <location>
        <begin position="281"/>
        <end position="301"/>
    </location>
</feature>
<keyword evidence="12 16" id="KW-0406">Ion transport</keyword>
<evidence type="ECO:0000256" key="15">
    <source>
        <dbReference type="ARBA" id="ARBA00023201"/>
    </source>
</evidence>
<dbReference type="Pfam" id="PF03116">
    <property type="entry name" value="NQR2_RnfD_RnfE"/>
    <property type="match status" value="1"/>
</dbReference>
<keyword evidence="15 16" id="KW-0739">Sodium transport</keyword>
<keyword evidence="3" id="KW-0997">Cell inner membrane</keyword>
<comment type="caution">
    <text evidence="18">The sequence shown here is derived from an EMBL/GenBank/DDBJ whole genome shotgun (WGS) entry which is preliminary data.</text>
</comment>
<dbReference type="HAMAP" id="MF_00426">
    <property type="entry name" value="NqrB"/>
    <property type="match status" value="1"/>
</dbReference>
<keyword evidence="9 16" id="KW-1133">Transmembrane helix</keyword>
<evidence type="ECO:0000256" key="7">
    <source>
        <dbReference type="ARBA" id="ARBA00022692"/>
    </source>
</evidence>
<feature type="transmembrane region" description="Helical" evidence="16">
    <location>
        <begin position="116"/>
        <end position="137"/>
    </location>
</feature>
<gene>
    <name evidence="16" type="primary">nqrB</name>
    <name evidence="18" type="ORF">C4N9_18455</name>
</gene>
<organism evidence="18 19">
    <name type="scientific">Pararhodobacter marinus</name>
    <dbReference type="NCBI Taxonomy" id="2184063"/>
    <lineage>
        <taxon>Bacteria</taxon>
        <taxon>Pseudomonadati</taxon>
        <taxon>Pseudomonadota</taxon>
        <taxon>Alphaproteobacteria</taxon>
        <taxon>Rhodobacterales</taxon>
        <taxon>Paracoccaceae</taxon>
        <taxon>Pararhodobacter</taxon>
    </lineage>
</organism>
<evidence type="ECO:0000256" key="8">
    <source>
        <dbReference type="ARBA" id="ARBA00022967"/>
    </source>
</evidence>
<evidence type="ECO:0000256" key="12">
    <source>
        <dbReference type="ARBA" id="ARBA00023065"/>
    </source>
</evidence>
<comment type="cofactor">
    <cofactor evidence="16 17">
        <name>FMN</name>
        <dbReference type="ChEBI" id="CHEBI:58210"/>
    </cofactor>
</comment>
<evidence type="ECO:0000256" key="10">
    <source>
        <dbReference type="ARBA" id="ARBA00023027"/>
    </source>
</evidence>
<dbReference type="PANTHER" id="PTHR30578:SF1">
    <property type="entry name" value="NA(+)-TRANSLOCATING NADH-QUINONE REDUCTASE SUBUNIT B"/>
    <property type="match status" value="1"/>
</dbReference>
<evidence type="ECO:0000256" key="14">
    <source>
        <dbReference type="ARBA" id="ARBA00023136"/>
    </source>
</evidence>
<evidence type="ECO:0000256" key="11">
    <source>
        <dbReference type="ARBA" id="ARBA00023053"/>
    </source>
</evidence>
<evidence type="ECO:0000256" key="3">
    <source>
        <dbReference type="ARBA" id="ARBA00022519"/>
    </source>
</evidence>
<dbReference type="EC" id="7.2.1.1" evidence="16"/>
<feature type="transmembrane region" description="Helical" evidence="16">
    <location>
        <begin position="367"/>
        <end position="387"/>
    </location>
</feature>
<keyword evidence="4 16" id="KW-0597">Phosphoprotein</keyword>